<reference evidence="1" key="1">
    <citation type="journal article" date="2014" name="Int. J. Syst. Evol. Microbiol.">
        <title>Complete genome sequence of Corynebacterium casei LMG S-19264T (=DSM 44701T), isolated from a smear-ripened cheese.</title>
        <authorList>
            <consortium name="US DOE Joint Genome Institute (JGI-PGF)"/>
            <person name="Walter F."/>
            <person name="Albersmeier A."/>
            <person name="Kalinowski J."/>
            <person name="Ruckert C."/>
        </authorList>
    </citation>
    <scope>NUCLEOTIDE SEQUENCE</scope>
    <source>
        <strain evidence="1">CGMCC 4.5737</strain>
    </source>
</reference>
<dbReference type="AlphaFoldDB" id="A0A8J3CF39"/>
<sequence length="191" mass="20532">MNDEPTRIPELVRRAQFAAHEAEFAMSCKDRTGALLATLAASKPGGLLLELGTGTGVGTAWLLSGMTTDAHLITVEADPATAMLARGTLGADPRVSLVVADAESWLDTYTGPGVDLVFVDCRPDRFRRRADLLGHLNPGGLYIGDDLLPEPTWPDDHEPRVEKFLAEIIDEPNLVVTLMTWSSGLVVAART</sequence>
<keyword evidence="2" id="KW-1185">Reference proteome</keyword>
<dbReference type="InterPro" id="IPR029063">
    <property type="entry name" value="SAM-dependent_MTases_sf"/>
</dbReference>
<dbReference type="PANTHER" id="PTHR43167">
    <property type="entry name" value="PUTATIVE (AFU_ORTHOLOGUE AFUA_6G01830)-RELATED"/>
    <property type="match status" value="1"/>
</dbReference>
<dbReference type="PANTHER" id="PTHR43167:SF1">
    <property type="entry name" value="PUTATIVE (AFU_ORTHOLOGUE AFUA_6G01830)-RELATED"/>
    <property type="match status" value="1"/>
</dbReference>
<proteinExistence type="predicted"/>
<dbReference type="RefSeq" id="WP_229686932.1">
    <property type="nucleotide sequence ID" value="NZ_BMMK01000069.1"/>
</dbReference>
<evidence type="ECO:0000313" key="2">
    <source>
        <dbReference type="Proteomes" id="UP000637578"/>
    </source>
</evidence>
<reference evidence="1" key="2">
    <citation type="submission" date="2020-09" db="EMBL/GenBank/DDBJ databases">
        <authorList>
            <person name="Sun Q."/>
            <person name="Zhou Y."/>
        </authorList>
    </citation>
    <scope>NUCLEOTIDE SEQUENCE</scope>
    <source>
        <strain evidence="1">CGMCC 4.5737</strain>
    </source>
</reference>
<comment type="caution">
    <text evidence="1">The sequence shown here is derived from an EMBL/GenBank/DDBJ whole genome shotgun (WGS) entry which is preliminary data.</text>
</comment>
<name>A0A8J3CF39_9PSEU</name>
<evidence type="ECO:0008006" key="3">
    <source>
        <dbReference type="Google" id="ProtNLM"/>
    </source>
</evidence>
<protein>
    <recommendedName>
        <fullName evidence="3">O-methyltransferase</fullName>
    </recommendedName>
</protein>
<dbReference type="Pfam" id="PF13578">
    <property type="entry name" value="Methyltransf_24"/>
    <property type="match status" value="1"/>
</dbReference>
<evidence type="ECO:0000313" key="1">
    <source>
        <dbReference type="EMBL" id="GGM84225.1"/>
    </source>
</evidence>
<organism evidence="1 2">
    <name type="scientific">Longimycelium tulufanense</name>
    <dbReference type="NCBI Taxonomy" id="907463"/>
    <lineage>
        <taxon>Bacteria</taxon>
        <taxon>Bacillati</taxon>
        <taxon>Actinomycetota</taxon>
        <taxon>Actinomycetes</taxon>
        <taxon>Pseudonocardiales</taxon>
        <taxon>Pseudonocardiaceae</taxon>
        <taxon>Longimycelium</taxon>
    </lineage>
</organism>
<dbReference type="Proteomes" id="UP000637578">
    <property type="component" value="Unassembled WGS sequence"/>
</dbReference>
<gene>
    <name evidence="1" type="ORF">GCM10012275_63620</name>
</gene>
<dbReference type="SUPFAM" id="SSF53335">
    <property type="entry name" value="S-adenosyl-L-methionine-dependent methyltransferases"/>
    <property type="match status" value="1"/>
</dbReference>
<dbReference type="Gene3D" id="3.40.50.150">
    <property type="entry name" value="Vaccinia Virus protein VP39"/>
    <property type="match status" value="1"/>
</dbReference>
<dbReference type="EMBL" id="BMMK01000069">
    <property type="protein sequence ID" value="GGM84225.1"/>
    <property type="molecule type" value="Genomic_DNA"/>
</dbReference>
<accession>A0A8J3CF39</accession>